<sequence>MPPKKARAPPSDPMMHAIYCYRYYTKNQDDCKRKTRERMARLRASDETVPPEVLAARLEKRRAAARKYREKNKRKLAIKASDARALAAEQRREMKKRQQALERREAARHRADTCAQTSLS</sequence>
<feature type="compositionally biased region" description="Basic and acidic residues" evidence="1">
    <location>
        <begin position="99"/>
        <end position="112"/>
    </location>
</feature>
<dbReference type="AlphaFoldDB" id="A0AAD6XQA8"/>
<feature type="region of interest" description="Disordered" evidence="1">
    <location>
        <begin position="86"/>
        <end position="120"/>
    </location>
</feature>
<name>A0AAD6XQA8_9AGAR</name>
<accession>A0AAD6XQA8</accession>
<protein>
    <submittedName>
        <fullName evidence="2">Uncharacterized protein</fullName>
    </submittedName>
</protein>
<organism evidence="2 3">
    <name type="scientific">Mycena belliarum</name>
    <dbReference type="NCBI Taxonomy" id="1033014"/>
    <lineage>
        <taxon>Eukaryota</taxon>
        <taxon>Fungi</taxon>
        <taxon>Dikarya</taxon>
        <taxon>Basidiomycota</taxon>
        <taxon>Agaricomycotina</taxon>
        <taxon>Agaricomycetes</taxon>
        <taxon>Agaricomycetidae</taxon>
        <taxon>Agaricales</taxon>
        <taxon>Marasmiineae</taxon>
        <taxon>Mycenaceae</taxon>
        <taxon>Mycena</taxon>
    </lineage>
</organism>
<evidence type="ECO:0000256" key="1">
    <source>
        <dbReference type="SAM" id="MobiDB-lite"/>
    </source>
</evidence>
<evidence type="ECO:0000313" key="2">
    <source>
        <dbReference type="EMBL" id="KAJ7086808.1"/>
    </source>
</evidence>
<comment type="caution">
    <text evidence="2">The sequence shown here is derived from an EMBL/GenBank/DDBJ whole genome shotgun (WGS) entry which is preliminary data.</text>
</comment>
<gene>
    <name evidence="2" type="ORF">B0H15DRAFT_950322</name>
</gene>
<keyword evidence="3" id="KW-1185">Reference proteome</keyword>
<proteinExistence type="predicted"/>
<reference evidence="2" key="1">
    <citation type="submission" date="2023-03" db="EMBL/GenBank/DDBJ databases">
        <title>Massive genome expansion in bonnet fungi (Mycena s.s.) driven by repeated elements and novel gene families across ecological guilds.</title>
        <authorList>
            <consortium name="Lawrence Berkeley National Laboratory"/>
            <person name="Harder C.B."/>
            <person name="Miyauchi S."/>
            <person name="Viragh M."/>
            <person name="Kuo A."/>
            <person name="Thoen E."/>
            <person name="Andreopoulos B."/>
            <person name="Lu D."/>
            <person name="Skrede I."/>
            <person name="Drula E."/>
            <person name="Henrissat B."/>
            <person name="Morin E."/>
            <person name="Kohler A."/>
            <person name="Barry K."/>
            <person name="LaButti K."/>
            <person name="Morin E."/>
            <person name="Salamov A."/>
            <person name="Lipzen A."/>
            <person name="Mereny Z."/>
            <person name="Hegedus B."/>
            <person name="Baldrian P."/>
            <person name="Stursova M."/>
            <person name="Weitz H."/>
            <person name="Taylor A."/>
            <person name="Grigoriev I.V."/>
            <person name="Nagy L.G."/>
            <person name="Martin F."/>
            <person name="Kauserud H."/>
        </authorList>
    </citation>
    <scope>NUCLEOTIDE SEQUENCE</scope>
    <source>
        <strain evidence="2">CBHHK173m</strain>
    </source>
</reference>
<dbReference type="EMBL" id="JARJCN010000030">
    <property type="protein sequence ID" value="KAJ7086808.1"/>
    <property type="molecule type" value="Genomic_DNA"/>
</dbReference>
<evidence type="ECO:0000313" key="3">
    <source>
        <dbReference type="Proteomes" id="UP001222325"/>
    </source>
</evidence>
<dbReference type="Proteomes" id="UP001222325">
    <property type="component" value="Unassembled WGS sequence"/>
</dbReference>